<gene>
    <name evidence="8" type="ORF">HHI_05949</name>
</gene>
<organism evidence="8 9">
    <name type="scientific">Hyphomonas hirschiana VP5</name>
    <dbReference type="NCBI Taxonomy" id="1280951"/>
    <lineage>
        <taxon>Bacteria</taxon>
        <taxon>Pseudomonadati</taxon>
        <taxon>Pseudomonadota</taxon>
        <taxon>Alphaproteobacteria</taxon>
        <taxon>Hyphomonadales</taxon>
        <taxon>Hyphomonadaceae</taxon>
        <taxon>Hyphomonas</taxon>
    </lineage>
</organism>
<keyword evidence="4 6" id="KW-0472">Membrane</keyword>
<name>A0A059FWY4_9PROT</name>
<evidence type="ECO:0000256" key="5">
    <source>
        <dbReference type="SAM" id="Coils"/>
    </source>
</evidence>
<feature type="domain" description="Multidrug resistance protein MdtA-like barrel-sandwich hybrid" evidence="7">
    <location>
        <begin position="77"/>
        <end position="279"/>
    </location>
</feature>
<evidence type="ECO:0000256" key="1">
    <source>
        <dbReference type="ARBA" id="ARBA00004167"/>
    </source>
</evidence>
<dbReference type="Gene3D" id="2.40.30.170">
    <property type="match status" value="1"/>
</dbReference>
<evidence type="ECO:0000259" key="7">
    <source>
        <dbReference type="Pfam" id="PF25917"/>
    </source>
</evidence>
<feature type="transmembrane region" description="Helical" evidence="6">
    <location>
        <begin position="37"/>
        <end position="56"/>
    </location>
</feature>
<dbReference type="PATRIC" id="fig|1280951.3.peg.1201"/>
<dbReference type="GO" id="GO:0055085">
    <property type="term" value="P:transmembrane transport"/>
    <property type="evidence" value="ECO:0007669"/>
    <property type="project" value="InterPro"/>
</dbReference>
<evidence type="ECO:0000256" key="3">
    <source>
        <dbReference type="ARBA" id="ARBA00022989"/>
    </source>
</evidence>
<keyword evidence="3 6" id="KW-1133">Transmembrane helix</keyword>
<evidence type="ECO:0000256" key="6">
    <source>
        <dbReference type="SAM" id="Phobius"/>
    </source>
</evidence>
<dbReference type="EMBL" id="ARYI01000004">
    <property type="protein sequence ID" value="KCZ95189.1"/>
    <property type="molecule type" value="Genomic_DNA"/>
</dbReference>
<dbReference type="InterPro" id="IPR050739">
    <property type="entry name" value="MFP"/>
</dbReference>
<accession>A0A059FWY4</accession>
<evidence type="ECO:0000256" key="2">
    <source>
        <dbReference type="ARBA" id="ARBA00022692"/>
    </source>
</evidence>
<dbReference type="AlphaFoldDB" id="A0A059FWY4"/>
<keyword evidence="5" id="KW-0175">Coiled coil</keyword>
<keyword evidence="2 6" id="KW-0812">Transmembrane</keyword>
<dbReference type="SUPFAM" id="SSF111369">
    <property type="entry name" value="HlyD-like secretion proteins"/>
    <property type="match status" value="2"/>
</dbReference>
<evidence type="ECO:0000256" key="4">
    <source>
        <dbReference type="ARBA" id="ARBA00023136"/>
    </source>
</evidence>
<proteinExistence type="predicted"/>
<protein>
    <submittedName>
        <fullName evidence="8">Membrane fusion protein family protein</fullName>
    </submittedName>
</protein>
<feature type="coiled-coil region" evidence="5">
    <location>
        <begin position="159"/>
        <end position="210"/>
    </location>
</feature>
<keyword evidence="9" id="KW-1185">Reference proteome</keyword>
<evidence type="ECO:0000313" key="8">
    <source>
        <dbReference type="EMBL" id="KCZ95189.1"/>
    </source>
</evidence>
<dbReference type="InterPro" id="IPR058625">
    <property type="entry name" value="MdtA-like_BSH"/>
</dbReference>
<dbReference type="Gene3D" id="2.40.50.100">
    <property type="match status" value="1"/>
</dbReference>
<sequence length="398" mass="43314">MRRAEAMEGDSQSFAVETEPTARQRAVAFARSRRGRMVIAAAAALILMVLAARFLMDRNAYVSTSDARVAAEMIALSTDISGRITSVQVNEGDRVSAGDILYTIDDREAVFTLAQLEAEATRLRAEMAREETRAGLATSKAGSQVAARRAGTLSASASVEAARSNLEIAQRDYDRTKDLFERGLMPQSNLDQAKNVLDTRAQALRRAEAERETAAADQRTASITGQEVRLIDYELTVLGAALDQAEARVEAQKVVVEQHTIRSPIDGVVDELFFDNGEHSLRGYRMALVHDPDAVWISANIKETDIRHVRPSASALVRADSDPSHEISGRVVRIHDATLGEAAMMPNPNANGVFTKITQRIGVRIALDPTDVDLRPGTMVRVRIRKIEGGAEAGRTPA</sequence>
<dbReference type="PANTHER" id="PTHR30386">
    <property type="entry name" value="MEMBRANE FUSION SUBUNIT OF EMRAB-TOLC MULTIDRUG EFFLUX PUMP"/>
    <property type="match status" value="1"/>
</dbReference>
<dbReference type="Pfam" id="PF25917">
    <property type="entry name" value="BSH_RND"/>
    <property type="match status" value="1"/>
</dbReference>
<dbReference type="GO" id="GO:0016020">
    <property type="term" value="C:membrane"/>
    <property type="evidence" value="ECO:0007669"/>
    <property type="project" value="UniProtKB-SubCell"/>
</dbReference>
<evidence type="ECO:0000313" key="9">
    <source>
        <dbReference type="Proteomes" id="UP000025061"/>
    </source>
</evidence>
<comment type="caution">
    <text evidence="8">The sequence shown here is derived from an EMBL/GenBank/DDBJ whole genome shotgun (WGS) entry which is preliminary data.</text>
</comment>
<dbReference type="Proteomes" id="UP000025061">
    <property type="component" value="Unassembled WGS sequence"/>
</dbReference>
<dbReference type="PANTHER" id="PTHR30386:SF26">
    <property type="entry name" value="TRANSPORT PROTEIN COMB"/>
    <property type="match status" value="1"/>
</dbReference>
<reference evidence="8 9" key="1">
    <citation type="submission" date="2013-04" db="EMBL/GenBank/DDBJ databases">
        <title>Hyphomonas hirschiana VP5 Genome Sequencing.</title>
        <authorList>
            <person name="Lai Q."/>
            <person name="Shao Z."/>
        </authorList>
    </citation>
    <scope>NUCLEOTIDE SEQUENCE [LARGE SCALE GENOMIC DNA]</scope>
    <source>
        <strain evidence="8 9">VP5</strain>
    </source>
</reference>
<dbReference type="Gene3D" id="1.10.287.470">
    <property type="entry name" value="Helix hairpin bin"/>
    <property type="match status" value="2"/>
</dbReference>
<comment type="subcellular location">
    <subcellularLocation>
        <location evidence="1">Membrane</location>
        <topology evidence="1">Single-pass membrane protein</topology>
    </subcellularLocation>
</comment>